<feature type="compositionally biased region" description="Basic and acidic residues" evidence="1">
    <location>
        <begin position="388"/>
        <end position="401"/>
    </location>
</feature>
<evidence type="ECO:0000313" key="4">
    <source>
        <dbReference type="RefSeq" id="XP_047737691.1"/>
    </source>
</evidence>
<feature type="compositionally biased region" description="Low complexity" evidence="1">
    <location>
        <begin position="966"/>
        <end position="977"/>
    </location>
</feature>
<dbReference type="PROSITE" id="PS50245">
    <property type="entry name" value="CAP_GLY_2"/>
    <property type="match status" value="3"/>
</dbReference>
<feature type="compositionally biased region" description="Polar residues" evidence="1">
    <location>
        <begin position="244"/>
        <end position="254"/>
    </location>
</feature>
<dbReference type="Gene3D" id="1.25.40.20">
    <property type="entry name" value="Ankyrin repeat-containing domain"/>
    <property type="match status" value="1"/>
</dbReference>
<feature type="domain" description="CAP-Gly" evidence="2">
    <location>
        <begin position="1105"/>
        <end position="1147"/>
    </location>
</feature>
<evidence type="ECO:0000313" key="3">
    <source>
        <dbReference type="Proteomes" id="UP000694843"/>
    </source>
</evidence>
<dbReference type="GO" id="GO:0005874">
    <property type="term" value="C:microtubule"/>
    <property type="evidence" value="ECO:0007669"/>
    <property type="project" value="UniProtKB-KW"/>
</dbReference>
<dbReference type="PANTHER" id="PTHR18916">
    <property type="entry name" value="DYNACTIN 1-RELATED MICROTUBULE-BINDING"/>
    <property type="match status" value="1"/>
</dbReference>
<feature type="region of interest" description="Disordered" evidence="1">
    <location>
        <begin position="367"/>
        <end position="435"/>
    </location>
</feature>
<feature type="region of interest" description="Disordered" evidence="1">
    <location>
        <begin position="1061"/>
        <end position="1080"/>
    </location>
</feature>
<dbReference type="RefSeq" id="XP_047737691.1">
    <property type="nucleotide sequence ID" value="XM_047881735.1"/>
</dbReference>
<dbReference type="GO" id="GO:0030286">
    <property type="term" value="C:dynein complex"/>
    <property type="evidence" value="ECO:0007669"/>
    <property type="project" value="UniProtKB-KW"/>
</dbReference>
<organism evidence="3 4">
    <name type="scientific">Hyalella azteca</name>
    <name type="common">Amphipod</name>
    <dbReference type="NCBI Taxonomy" id="294128"/>
    <lineage>
        <taxon>Eukaryota</taxon>
        <taxon>Metazoa</taxon>
        <taxon>Ecdysozoa</taxon>
        <taxon>Arthropoda</taxon>
        <taxon>Crustacea</taxon>
        <taxon>Multicrustacea</taxon>
        <taxon>Malacostraca</taxon>
        <taxon>Eumalacostraca</taxon>
        <taxon>Peracarida</taxon>
        <taxon>Amphipoda</taxon>
        <taxon>Senticaudata</taxon>
        <taxon>Talitrida</taxon>
        <taxon>Talitroidea</taxon>
        <taxon>Hyalellidae</taxon>
        <taxon>Hyalella</taxon>
    </lineage>
</organism>
<feature type="region of interest" description="Disordered" evidence="1">
    <location>
        <begin position="219"/>
        <end position="289"/>
    </location>
</feature>
<keyword evidence="3" id="KW-1185">Reference proteome</keyword>
<sequence>MSGVSGIPYLPPPPLFCNTPQIAPKNPNVNKENATSTNADLKLSMFSSIKSGKEIVYSNSNELLSLGECCEVETNACSATFRSKKQSIFNKANEKTQALNMNKTATQSAFSPATEKPLKSPSPSSSDCCSSDSERSLQDSGIFTPETFGVSPEPSTAAFSATDEAKANVTTTRGRKNVNDTNNHTMTKVSHSGVMTITIQSGNYESKVRTESTTMLMDNFGSEKQSGSSDTIATKTYGPATCPNLKTVTGSSSVKPLMAKAKREPPSSEPASSSGPMTPSTTSPSSSIAYSSSPIYTSSTSLASSSTSIAGSSSTSIAASSSTSIAASSSTSIAASSISSASSTSIAASSISSASSTSIAASSISSASSNASSSTSIASSSSNAAVKDGGRNELPSSDRYRVVSKPRINQDDRNCSSNQRDFSAQPKVRSNEPHPATRIGDEFLSRSSINDLHNNNHVIHSADDPRVNEVFKSAYCHDQEFSLEGGGRPLRSTYSIHELGEKLGPSDNQSQFQYDQACEDDFNYGLGYVPHDTYIGCHSDESDDLFDEVRNDAATDIANACQIEKPVGVVTGVPNGLILDGIPDKMSPDGVAFLDPGARPVSHPATDPPACSLCVRKGSLLFNIQCDTCWTALKRGALPAAQIFAVLRQWDARVQRNIGPLVALAVKGGSGINDRDAATDMTLLHYAVKAGAGGVGDPAVAVQVVEELLKGGADPHMRCKWTHMTALHYAAFFDVPLVIDLLMEDPEGVSVDAPCPGYAGGSPLHIAAANLCVGAVEALLRHRANLINILPECIPDAAQYAQVPDVQLLIRNLQRLLDPTTAPLLDHFGTGGQHSPPPAGGGGRAVLLAMGLKIGDRVLANGVHTGVLRYAGMTEFSTGLWAGVELESPEGRHNGCVRGVVYFRCAASYGLFVPLVHLTKIPNVSRGRGKSRRRAPPRGRSVAPSRLRDGATRESMSRGGECLWGSKSPPRRSLSLPPARVKMGKVDVSGIGSRVAQDISDDTRKICVGERVLVDLRVTPDQPSIASVTSLFSNSRRPRRTSHSGSFVELHRLESVALHNSNSKPKNLHHSSNRSLHQAPGAAVGGDQSLQMCRWIALGVVRFVGNVAFASGYWIGVELDQALGSTDGTVKSVQYFSCPPSHGVFAAPSRVAKLKDYDDFEPMCSPGLITRRSRLSTQNFSSDSDLRITRRPKSYSVGSDYVFKSEISQHRTPPIRAETGRSRQNYRELTDMNDSSNNERNNISHRASSNGKENISSARQTRGQKNSNDLRLLKSRQDTSCTRTSRGEKRKIEAQSGSALEPEKVNEKKSLLYSSWLQCMSEASDGRARVALPILLPDLSSGSALYPPNTSMSHLNKSFSARYVSSRLRQEELQRRQEEQALEPQWHENFECEPSMRYNPHYYGRGSDDSEQWVEVGCNVFYKGCVGTVKYMGNVDFELGTWLGIELRKPQGKHDGIVLGRRYFKCRPMCGIMVRPSAVTVRGINGACAVRPDSDEGDDEWM</sequence>
<proteinExistence type="predicted"/>
<feature type="compositionally biased region" description="Basic residues" evidence="1">
    <location>
        <begin position="927"/>
        <end position="937"/>
    </location>
</feature>
<feature type="compositionally biased region" description="Low complexity" evidence="1">
    <location>
        <begin position="269"/>
        <end position="289"/>
    </location>
</feature>
<dbReference type="Gene3D" id="2.30.30.190">
    <property type="entry name" value="CAP Gly-rich-like domain"/>
    <property type="match status" value="3"/>
</dbReference>
<dbReference type="SMART" id="SM01052">
    <property type="entry name" value="CAP_GLY"/>
    <property type="match status" value="3"/>
</dbReference>
<dbReference type="GO" id="GO:0005819">
    <property type="term" value="C:spindle"/>
    <property type="evidence" value="ECO:0007669"/>
    <property type="project" value="UniProtKB-SubCell"/>
</dbReference>
<feature type="domain" description="CAP-Gly" evidence="2">
    <location>
        <begin position="1433"/>
        <end position="1475"/>
    </location>
</feature>
<gene>
    <name evidence="4" type="primary">LOC108675586</name>
</gene>
<dbReference type="Proteomes" id="UP000694843">
    <property type="component" value="Unplaced"/>
</dbReference>
<feature type="compositionally biased region" description="Polar residues" evidence="1">
    <location>
        <begin position="1232"/>
        <end position="1269"/>
    </location>
</feature>
<dbReference type="PANTHER" id="PTHR18916:SF88">
    <property type="entry name" value="CAP-GLY DOMAIN-CONTAINING PROTEIN"/>
    <property type="match status" value="1"/>
</dbReference>
<dbReference type="GeneID" id="108675586"/>
<dbReference type="SUPFAM" id="SSF48403">
    <property type="entry name" value="Ankyrin repeat"/>
    <property type="match status" value="1"/>
</dbReference>
<evidence type="ECO:0000259" key="2">
    <source>
        <dbReference type="PROSITE" id="PS50245"/>
    </source>
</evidence>
<dbReference type="InterPro" id="IPR036770">
    <property type="entry name" value="Ankyrin_rpt-contain_sf"/>
</dbReference>
<dbReference type="Pfam" id="PF12796">
    <property type="entry name" value="Ank_2"/>
    <property type="match status" value="1"/>
</dbReference>
<feature type="region of interest" description="Disordered" evidence="1">
    <location>
        <begin position="924"/>
        <end position="977"/>
    </location>
</feature>
<feature type="compositionally biased region" description="Basic and acidic residues" evidence="1">
    <location>
        <begin position="946"/>
        <end position="956"/>
    </location>
</feature>
<feature type="compositionally biased region" description="Low complexity" evidence="1">
    <location>
        <begin position="121"/>
        <end position="131"/>
    </location>
</feature>
<feature type="region of interest" description="Disordered" evidence="1">
    <location>
        <begin position="106"/>
        <end position="185"/>
    </location>
</feature>
<evidence type="ECO:0000256" key="1">
    <source>
        <dbReference type="SAM" id="MobiDB-lite"/>
    </source>
</evidence>
<name>A0A979FKZ8_HYAAZ</name>
<dbReference type="Pfam" id="PF01302">
    <property type="entry name" value="CAP_GLY"/>
    <property type="match status" value="3"/>
</dbReference>
<reference evidence="4" key="1">
    <citation type="submission" date="2025-08" db="UniProtKB">
        <authorList>
            <consortium name="RefSeq"/>
        </authorList>
    </citation>
    <scope>IDENTIFICATION</scope>
    <source>
        <tissue evidence="4">Whole organism</tissue>
    </source>
</reference>
<protein>
    <submittedName>
        <fullName evidence="4">Uncharacterized protein LOC108675586</fullName>
    </submittedName>
</protein>
<dbReference type="InterPro" id="IPR000938">
    <property type="entry name" value="CAP-Gly_domain"/>
</dbReference>
<feature type="compositionally biased region" description="Low complexity" evidence="1">
    <location>
        <begin position="367"/>
        <end position="385"/>
    </location>
</feature>
<accession>A0A979FKZ8</accession>
<dbReference type="OrthoDB" id="5412539at2759"/>
<dbReference type="SUPFAM" id="SSF74924">
    <property type="entry name" value="Cap-Gly domain"/>
    <property type="match status" value="3"/>
</dbReference>
<feature type="compositionally biased region" description="Basic and acidic residues" evidence="1">
    <location>
        <begin position="1218"/>
        <end position="1230"/>
    </location>
</feature>
<dbReference type="InterPro" id="IPR002110">
    <property type="entry name" value="Ankyrin_rpt"/>
</dbReference>
<feature type="region of interest" description="Disordered" evidence="1">
    <location>
        <begin position="1208"/>
        <end position="1304"/>
    </location>
</feature>
<feature type="domain" description="CAP-Gly" evidence="2">
    <location>
        <begin position="872"/>
        <end position="914"/>
    </location>
</feature>
<dbReference type="InterPro" id="IPR036859">
    <property type="entry name" value="CAP-Gly_dom_sf"/>
</dbReference>
<dbReference type="SMART" id="SM00248">
    <property type="entry name" value="ANK"/>
    <property type="match status" value="3"/>
</dbReference>
<feature type="compositionally biased region" description="Polar residues" evidence="1">
    <location>
        <begin position="219"/>
        <end position="234"/>
    </location>
</feature>
<dbReference type="KEGG" id="hazt:108675586"/>